<evidence type="ECO:0000256" key="5">
    <source>
        <dbReference type="SAM" id="MobiDB-lite"/>
    </source>
</evidence>
<dbReference type="AlphaFoldDB" id="A0A507FNG8"/>
<comment type="caution">
    <text evidence="7">The sequence shown here is derived from an EMBL/GenBank/DDBJ whole genome shotgun (WGS) entry which is preliminary data.</text>
</comment>
<evidence type="ECO:0000256" key="1">
    <source>
        <dbReference type="ARBA" id="ARBA00007462"/>
    </source>
</evidence>
<comment type="similarity">
    <text evidence="1">Belongs to the RRP15 family.</text>
</comment>
<dbReference type="STRING" id="246404.A0A507FNG8"/>
<sequence>MESFAKLELRIARILTADPFPAARKPAYKLGLNAGPHRPRLASSAQLTKGYPDPSVLVGQLALVVCNFPVRKIAGFKSEALVTGMYANDCERVYLVQPRGASQAIEDSLVGARVGLVDGEGAWVAREDGNSAGIEEMATFDDFLALKMKAKRSREHDQNKPESADEAGEDTAPVAKPDAEDDAGADESTKQTKLAYAMARILGDSIATDADQKVKRAKKEKPILSKHKSIEATIDDQKLEDKAKKLISKEKKMKALDVARIRPEDVVAANDLEKKLKKVATRGVVKLFNAIRVAQKSVEGVKADGIQKNNTKLPSLSQGGFMQMIKEPSTSKQSSKDSVSKTSSKHSKGESASGGGVPWIDDGFMMKESTGAGAKSWDMDSD</sequence>
<dbReference type="InterPro" id="IPR012459">
    <property type="entry name" value="Rrp15"/>
</dbReference>
<dbReference type="SUPFAM" id="SSF50249">
    <property type="entry name" value="Nucleic acid-binding proteins"/>
    <property type="match status" value="1"/>
</dbReference>
<feature type="compositionally biased region" description="Basic and acidic residues" evidence="5">
    <location>
        <begin position="154"/>
        <end position="163"/>
    </location>
</feature>
<dbReference type="Gene3D" id="2.40.50.140">
    <property type="entry name" value="Nucleic acid-binding proteins"/>
    <property type="match status" value="1"/>
</dbReference>
<accession>A0A507FNG8</accession>
<dbReference type="GO" id="GO:0000470">
    <property type="term" value="P:maturation of LSU-rRNA"/>
    <property type="evidence" value="ECO:0007669"/>
    <property type="project" value="TreeGrafter"/>
</dbReference>
<keyword evidence="2 4" id="KW-0820">tRNA-binding</keyword>
<organism evidence="7 8">
    <name type="scientific">Chytriomyces confervae</name>
    <dbReference type="NCBI Taxonomy" id="246404"/>
    <lineage>
        <taxon>Eukaryota</taxon>
        <taxon>Fungi</taxon>
        <taxon>Fungi incertae sedis</taxon>
        <taxon>Chytridiomycota</taxon>
        <taxon>Chytridiomycota incertae sedis</taxon>
        <taxon>Chytridiomycetes</taxon>
        <taxon>Chytridiales</taxon>
        <taxon>Chytriomycetaceae</taxon>
        <taxon>Chytriomyces</taxon>
    </lineage>
</organism>
<feature type="region of interest" description="Disordered" evidence="5">
    <location>
        <begin position="151"/>
        <end position="190"/>
    </location>
</feature>
<evidence type="ECO:0000313" key="8">
    <source>
        <dbReference type="Proteomes" id="UP000320333"/>
    </source>
</evidence>
<gene>
    <name evidence="7" type="ORF">CcCBS67573_g01843</name>
</gene>
<dbReference type="Pfam" id="PF01588">
    <property type="entry name" value="tRNA_bind"/>
    <property type="match status" value="1"/>
</dbReference>
<dbReference type="PROSITE" id="PS50886">
    <property type="entry name" value="TRBD"/>
    <property type="match status" value="1"/>
</dbReference>
<evidence type="ECO:0000256" key="3">
    <source>
        <dbReference type="ARBA" id="ARBA00022884"/>
    </source>
</evidence>
<dbReference type="OrthoDB" id="20949at2759"/>
<dbReference type="InterPro" id="IPR012340">
    <property type="entry name" value="NA-bd_OB-fold"/>
</dbReference>
<protein>
    <recommendedName>
        <fullName evidence="6">tRNA-binding domain-containing protein</fullName>
    </recommendedName>
</protein>
<dbReference type="PANTHER" id="PTHR13245">
    <property type="entry name" value="RRP15-LIKE PROTEIN"/>
    <property type="match status" value="1"/>
</dbReference>
<dbReference type="GO" id="GO:0030687">
    <property type="term" value="C:preribosome, large subunit precursor"/>
    <property type="evidence" value="ECO:0007669"/>
    <property type="project" value="TreeGrafter"/>
</dbReference>
<reference evidence="7 8" key="1">
    <citation type="journal article" date="2019" name="Sci. Rep.">
        <title>Comparative genomics of chytrid fungi reveal insights into the obligate biotrophic and pathogenic lifestyle of Synchytrium endobioticum.</title>
        <authorList>
            <person name="van de Vossenberg B.T.L.H."/>
            <person name="Warris S."/>
            <person name="Nguyen H.D.T."/>
            <person name="van Gent-Pelzer M.P.E."/>
            <person name="Joly D.L."/>
            <person name="van de Geest H.C."/>
            <person name="Bonants P.J.M."/>
            <person name="Smith D.S."/>
            <person name="Levesque C.A."/>
            <person name="van der Lee T.A.J."/>
        </authorList>
    </citation>
    <scope>NUCLEOTIDE SEQUENCE [LARGE SCALE GENOMIC DNA]</scope>
    <source>
        <strain evidence="7 8">CBS 675.73</strain>
    </source>
</reference>
<dbReference type="PANTHER" id="PTHR13245:SF14">
    <property type="entry name" value="RRP15-LIKE PROTEIN"/>
    <property type="match status" value="1"/>
</dbReference>
<name>A0A507FNG8_9FUNG</name>
<dbReference type="Proteomes" id="UP000320333">
    <property type="component" value="Unassembled WGS sequence"/>
</dbReference>
<dbReference type="InterPro" id="IPR002547">
    <property type="entry name" value="tRNA-bd_dom"/>
</dbReference>
<dbReference type="EMBL" id="QEAP01000034">
    <property type="protein sequence ID" value="TPX76876.1"/>
    <property type="molecule type" value="Genomic_DNA"/>
</dbReference>
<evidence type="ECO:0000313" key="7">
    <source>
        <dbReference type="EMBL" id="TPX76876.1"/>
    </source>
</evidence>
<dbReference type="GO" id="GO:0000460">
    <property type="term" value="P:maturation of 5.8S rRNA"/>
    <property type="evidence" value="ECO:0007669"/>
    <property type="project" value="TreeGrafter"/>
</dbReference>
<feature type="region of interest" description="Disordered" evidence="5">
    <location>
        <begin position="325"/>
        <end position="365"/>
    </location>
</feature>
<evidence type="ECO:0000259" key="6">
    <source>
        <dbReference type="PROSITE" id="PS50886"/>
    </source>
</evidence>
<evidence type="ECO:0000256" key="2">
    <source>
        <dbReference type="ARBA" id="ARBA00022555"/>
    </source>
</evidence>
<dbReference type="Pfam" id="PF07890">
    <property type="entry name" value="Rrp15p"/>
    <property type="match status" value="1"/>
</dbReference>
<keyword evidence="3 4" id="KW-0694">RNA-binding</keyword>
<dbReference type="GO" id="GO:0000049">
    <property type="term" value="F:tRNA binding"/>
    <property type="evidence" value="ECO:0007669"/>
    <property type="project" value="UniProtKB-UniRule"/>
</dbReference>
<feature type="domain" description="TRNA-binding" evidence="6">
    <location>
        <begin position="3"/>
        <end position="115"/>
    </location>
</feature>
<proteinExistence type="inferred from homology"/>
<evidence type="ECO:0000256" key="4">
    <source>
        <dbReference type="PROSITE-ProRule" id="PRU00209"/>
    </source>
</evidence>
<keyword evidence="8" id="KW-1185">Reference proteome</keyword>